<sequence length="74" mass="8578">MSEKRMIHFKNEENGIEVSIPDGGMLRLFSENGDAQCVLCRYVDENHTEIDGVLYDTKDFIRRMKHNKISYAPA</sequence>
<dbReference type="Proteomes" id="UP000286137">
    <property type="component" value="Unassembled WGS sequence"/>
</dbReference>
<gene>
    <name evidence="1" type="ORF">DWY88_10430</name>
</gene>
<dbReference type="RefSeq" id="WP_117504473.1">
    <property type="nucleotide sequence ID" value="NZ_QRTJ01000019.1"/>
</dbReference>
<accession>A0A412BZW3</accession>
<evidence type="ECO:0000313" key="1">
    <source>
        <dbReference type="EMBL" id="RGQ66374.1"/>
    </source>
</evidence>
<reference evidence="1 2" key="1">
    <citation type="submission" date="2018-08" db="EMBL/GenBank/DDBJ databases">
        <title>A genome reference for cultivated species of the human gut microbiota.</title>
        <authorList>
            <person name="Zou Y."/>
            <person name="Xue W."/>
            <person name="Luo G."/>
        </authorList>
    </citation>
    <scope>NUCLEOTIDE SEQUENCE [LARGE SCALE GENOMIC DNA]</scope>
    <source>
        <strain evidence="1 2">AF27-4BH</strain>
    </source>
</reference>
<dbReference type="AlphaFoldDB" id="A0A412BZW3"/>
<dbReference type="EMBL" id="QRTJ01000019">
    <property type="protein sequence ID" value="RGQ66374.1"/>
    <property type="molecule type" value="Genomic_DNA"/>
</dbReference>
<proteinExistence type="predicted"/>
<comment type="caution">
    <text evidence="1">The sequence shown here is derived from an EMBL/GenBank/DDBJ whole genome shotgun (WGS) entry which is preliminary data.</text>
</comment>
<name>A0A412BZW3_MEDGN</name>
<evidence type="ECO:0000313" key="2">
    <source>
        <dbReference type="Proteomes" id="UP000286137"/>
    </source>
</evidence>
<protein>
    <submittedName>
        <fullName evidence="1">Uncharacterized protein</fullName>
    </submittedName>
</protein>
<organism evidence="1 2">
    <name type="scientific">Mediterraneibacter gnavus</name>
    <name type="common">Ruminococcus gnavus</name>
    <dbReference type="NCBI Taxonomy" id="33038"/>
    <lineage>
        <taxon>Bacteria</taxon>
        <taxon>Bacillati</taxon>
        <taxon>Bacillota</taxon>
        <taxon>Clostridia</taxon>
        <taxon>Lachnospirales</taxon>
        <taxon>Lachnospiraceae</taxon>
        <taxon>Mediterraneibacter</taxon>
    </lineage>
</organism>